<evidence type="ECO:0000256" key="9">
    <source>
        <dbReference type="ARBA" id="ARBA00037934"/>
    </source>
</evidence>
<organism evidence="12 13">
    <name type="scientific">Crassostrea virginica</name>
    <name type="common">Eastern oyster</name>
    <dbReference type="NCBI Taxonomy" id="6565"/>
    <lineage>
        <taxon>Eukaryota</taxon>
        <taxon>Metazoa</taxon>
        <taxon>Spiralia</taxon>
        <taxon>Lophotrochozoa</taxon>
        <taxon>Mollusca</taxon>
        <taxon>Bivalvia</taxon>
        <taxon>Autobranchia</taxon>
        <taxon>Pteriomorphia</taxon>
        <taxon>Ostreida</taxon>
        <taxon>Ostreoidea</taxon>
        <taxon>Ostreidae</taxon>
        <taxon>Crassostrea</taxon>
    </lineage>
</organism>
<sequence>MAAEDSEVRSCLQEIVKLDLEIKALIQDIRECALTEDILEDLNKDARLKIGKLQKKIEELEVFGIEADLEEDRQVIMRDVDNHKDRLSNIVTSLRQSNLTAKFAMEKANSEKLLSSRSSGVRQRARNKESLAKQASAITESLIGINKKLTEQVGHSESTKSTLLKSSKTVTDTMEEFKNMGAHIGTSQKLLSKYNRRQLTDKFLIFLALVFFIVSVLYIIKKRLW</sequence>
<keyword evidence="12" id="KW-1185">Reference proteome</keyword>
<dbReference type="InterPro" id="IPR056173">
    <property type="entry name" value="Sec20_C"/>
</dbReference>
<proteinExistence type="inferred from homology"/>
<evidence type="ECO:0000256" key="7">
    <source>
        <dbReference type="ARBA" id="ARBA00023054"/>
    </source>
</evidence>
<dbReference type="GO" id="GO:0005484">
    <property type="term" value="F:SNAP receptor activity"/>
    <property type="evidence" value="ECO:0007669"/>
    <property type="project" value="InterPro"/>
</dbReference>
<evidence type="ECO:0000256" key="8">
    <source>
        <dbReference type="ARBA" id="ARBA00023136"/>
    </source>
</evidence>
<evidence type="ECO:0000313" key="13">
    <source>
        <dbReference type="RefSeq" id="XP_022339046.1"/>
    </source>
</evidence>
<feature type="transmembrane region" description="Helical" evidence="10">
    <location>
        <begin position="203"/>
        <end position="220"/>
    </location>
</feature>
<keyword evidence="8 10" id="KW-0472">Membrane</keyword>
<dbReference type="OrthoDB" id="46868at2759"/>
<keyword evidence="5" id="KW-0931">ER-Golgi transport</keyword>
<dbReference type="KEGG" id="cvn:111134376"/>
<evidence type="ECO:0000256" key="4">
    <source>
        <dbReference type="ARBA" id="ARBA00022824"/>
    </source>
</evidence>
<comment type="similarity">
    <text evidence="9">Belongs to the SEC20 family.</text>
</comment>
<dbReference type="RefSeq" id="XP_022339046.1">
    <property type="nucleotide sequence ID" value="XM_022483338.1"/>
</dbReference>
<dbReference type="PANTHER" id="PTHR12825">
    <property type="entry name" value="BNIP1-RELATED"/>
    <property type="match status" value="1"/>
</dbReference>
<keyword evidence="6 10" id="KW-1133">Transmembrane helix</keyword>
<dbReference type="GO" id="GO:0031201">
    <property type="term" value="C:SNARE complex"/>
    <property type="evidence" value="ECO:0007669"/>
    <property type="project" value="TreeGrafter"/>
</dbReference>
<comment type="subcellular location">
    <subcellularLocation>
        <location evidence="1">Endoplasmic reticulum membrane</location>
        <topology evidence="1">Single-pass type IV membrane protein</topology>
    </subcellularLocation>
</comment>
<dbReference type="GO" id="GO:0006890">
    <property type="term" value="P:retrograde vesicle-mediated transport, Golgi to endoplasmic reticulum"/>
    <property type="evidence" value="ECO:0007669"/>
    <property type="project" value="InterPro"/>
</dbReference>
<evidence type="ECO:0000313" key="12">
    <source>
        <dbReference type="Proteomes" id="UP000694844"/>
    </source>
</evidence>
<evidence type="ECO:0000256" key="3">
    <source>
        <dbReference type="ARBA" id="ARBA00022692"/>
    </source>
</evidence>
<dbReference type="KEGG" id="cvn:111134377"/>
<dbReference type="InterPro" id="IPR005606">
    <property type="entry name" value="Sec20"/>
</dbReference>
<dbReference type="CDD" id="cd15865">
    <property type="entry name" value="SNARE_SEC20"/>
    <property type="match status" value="1"/>
</dbReference>
<keyword evidence="3 10" id="KW-0812">Transmembrane</keyword>
<dbReference type="GeneID" id="111134376"/>
<dbReference type="RefSeq" id="XP_022339047.1">
    <property type="nucleotide sequence ID" value="XM_022483339.1"/>
</dbReference>
<gene>
    <name evidence="13" type="primary">LOC111134376</name>
    <name evidence="14" type="synonym">LOC111134377</name>
</gene>
<dbReference type="AlphaFoldDB" id="A0A8B8EHD0"/>
<keyword evidence="7" id="KW-0175">Coiled coil</keyword>
<dbReference type="GO" id="GO:0005789">
    <property type="term" value="C:endoplasmic reticulum membrane"/>
    <property type="evidence" value="ECO:0007669"/>
    <property type="project" value="UniProtKB-SubCell"/>
</dbReference>
<reference evidence="13 14" key="1">
    <citation type="submission" date="2025-04" db="UniProtKB">
        <authorList>
            <consortium name="RefSeq"/>
        </authorList>
    </citation>
    <scope>IDENTIFICATION</scope>
    <source>
        <tissue evidence="13 14">Whole sample</tissue>
    </source>
</reference>
<evidence type="ECO:0000256" key="2">
    <source>
        <dbReference type="ARBA" id="ARBA00022448"/>
    </source>
</evidence>
<accession>A0A8B8EHD0</accession>
<evidence type="ECO:0000256" key="5">
    <source>
        <dbReference type="ARBA" id="ARBA00022892"/>
    </source>
</evidence>
<keyword evidence="2" id="KW-0813">Transport</keyword>
<evidence type="ECO:0000256" key="6">
    <source>
        <dbReference type="ARBA" id="ARBA00022989"/>
    </source>
</evidence>
<keyword evidence="4" id="KW-0256">Endoplasmic reticulum</keyword>
<evidence type="ECO:0000256" key="1">
    <source>
        <dbReference type="ARBA" id="ARBA00004163"/>
    </source>
</evidence>
<dbReference type="Proteomes" id="UP000694844">
    <property type="component" value="Chromosome 5"/>
</dbReference>
<evidence type="ECO:0000313" key="14">
    <source>
        <dbReference type="RefSeq" id="XP_022339047.1"/>
    </source>
</evidence>
<evidence type="ECO:0000256" key="10">
    <source>
        <dbReference type="SAM" id="Phobius"/>
    </source>
</evidence>
<evidence type="ECO:0000259" key="11">
    <source>
        <dbReference type="Pfam" id="PF03908"/>
    </source>
</evidence>
<name>A0A8B8EHD0_CRAVI</name>
<protein>
    <submittedName>
        <fullName evidence="13 14">Vesicle transport protein SEC20-like</fullName>
    </submittedName>
</protein>
<dbReference type="PANTHER" id="PTHR12825:SF0">
    <property type="entry name" value="VESICLE TRANSPORT PROTEIN SEC20"/>
    <property type="match status" value="1"/>
</dbReference>
<feature type="domain" description="Sec20 C-terminal" evidence="11">
    <location>
        <begin position="134"/>
        <end position="224"/>
    </location>
</feature>
<dbReference type="Pfam" id="PF03908">
    <property type="entry name" value="Sec20"/>
    <property type="match status" value="1"/>
</dbReference>